<dbReference type="GO" id="GO:0015808">
    <property type="term" value="P:L-alanine transport"/>
    <property type="evidence" value="ECO:0007669"/>
    <property type="project" value="TreeGrafter"/>
</dbReference>
<evidence type="ECO:0000256" key="9">
    <source>
        <dbReference type="SAM" id="Phobius"/>
    </source>
</evidence>
<keyword evidence="11" id="KW-0378">Hydrolase</keyword>
<dbReference type="InterPro" id="IPR001851">
    <property type="entry name" value="ABC_transp_permease"/>
</dbReference>
<dbReference type="PANTHER" id="PTHR45772">
    <property type="entry name" value="CONSERVED COMPONENT OF ABC TRANSPORTER FOR NATURAL AMINO ACIDS-RELATED"/>
    <property type="match status" value="1"/>
</dbReference>
<dbReference type="InterPro" id="IPR003439">
    <property type="entry name" value="ABC_transporter-like_ATP-bd"/>
</dbReference>
<dbReference type="GO" id="GO:1903806">
    <property type="term" value="P:L-isoleucine import across plasma membrane"/>
    <property type="evidence" value="ECO:0007669"/>
    <property type="project" value="TreeGrafter"/>
</dbReference>
<evidence type="ECO:0000256" key="8">
    <source>
        <dbReference type="ARBA" id="ARBA00023136"/>
    </source>
</evidence>
<evidence type="ECO:0000256" key="3">
    <source>
        <dbReference type="ARBA" id="ARBA00022475"/>
    </source>
</evidence>
<dbReference type="GO" id="GO:0015188">
    <property type="term" value="F:L-isoleucine transmembrane transporter activity"/>
    <property type="evidence" value="ECO:0007669"/>
    <property type="project" value="TreeGrafter"/>
</dbReference>
<feature type="transmembrane region" description="Helical" evidence="9">
    <location>
        <begin position="280"/>
        <end position="300"/>
    </location>
</feature>
<dbReference type="GO" id="GO:0016887">
    <property type="term" value="F:ATP hydrolysis activity"/>
    <property type="evidence" value="ECO:0007669"/>
    <property type="project" value="InterPro"/>
</dbReference>
<feature type="transmembrane region" description="Helical" evidence="9">
    <location>
        <begin position="112"/>
        <end position="133"/>
    </location>
</feature>
<comment type="caution">
    <text evidence="11">The sequence shown here is derived from an EMBL/GenBank/DDBJ whole genome shotgun (WGS) entry which is preliminary data.</text>
</comment>
<dbReference type="InterPro" id="IPR027417">
    <property type="entry name" value="P-loop_NTPase"/>
</dbReference>
<keyword evidence="2" id="KW-0813">Transport</keyword>
<feature type="transmembrane region" description="Helical" evidence="9">
    <location>
        <begin position="153"/>
        <end position="173"/>
    </location>
</feature>
<dbReference type="GO" id="GO:0005304">
    <property type="term" value="F:L-valine transmembrane transporter activity"/>
    <property type="evidence" value="ECO:0007669"/>
    <property type="project" value="TreeGrafter"/>
</dbReference>
<sequence>MTGPDRRDLVYLAAAAAGLGGVVALGDTYALRVATLVGIYAIAAIGYQLVFGRLGLLSLAQGALFGIGAYTSALLTLSLGLPAPLGIVAAVVAPAAVGAAVALPIARLESHYVALATLGLAQLALLAATNLELTGGANGLYGVPPLAVGPVEIVGGWPMLTLVWTLVGLCLLASRAMLAGGRAARFATLRDAPHAALTLGLNPVPARLVLFAAAGALGGLAGGLQVHGIGVVSPSVTGFEVMVTILAIAVVGGRGSGPGAVAGAALLIPLPEVLRFLEGSYLAAYGVVLLAAIVLMPRGLDGWLRDRFPRRPPAVPAAASAPARRRGKALAVDGLRKRFGGVTALDGVSFAVSAGTVVGLIGANGSGKTTVLNLISGLETPDAGQIRLGGVPLAERPAHHRTALGLGRGFQHPEFPEGLFVLEAAAVAARDRSVALAALERVGLAGRAAEPVAALGAAELRRLDLARTLATEPGAVILDEPAAGLTADERSALSALLRRLADEGLAVLVVDHGMDFLLPLADRIVCLDAGRVLAAGTPEAVRRDPAVVAAYLGQGAAA</sequence>
<keyword evidence="6" id="KW-0067">ATP-binding</keyword>
<dbReference type="Proteomes" id="UP000630353">
    <property type="component" value="Unassembled WGS sequence"/>
</dbReference>
<keyword evidence="7 9" id="KW-1133">Transmembrane helix</keyword>
<dbReference type="CDD" id="cd06581">
    <property type="entry name" value="TM_PBP1_LivM_like"/>
    <property type="match status" value="1"/>
</dbReference>
<dbReference type="PANTHER" id="PTHR45772:SF7">
    <property type="entry name" value="AMINO ACID ABC TRANSPORTER ATP-BINDING PROTEIN"/>
    <property type="match status" value="1"/>
</dbReference>
<evidence type="ECO:0000256" key="4">
    <source>
        <dbReference type="ARBA" id="ARBA00022692"/>
    </source>
</evidence>
<evidence type="ECO:0000313" key="11">
    <source>
        <dbReference type="EMBL" id="GHD54801.1"/>
    </source>
</evidence>
<dbReference type="AlphaFoldDB" id="A0A919CQL2"/>
<name>A0A919CQL2_9PROT</name>
<dbReference type="SUPFAM" id="SSF52540">
    <property type="entry name" value="P-loop containing nucleoside triphosphate hydrolases"/>
    <property type="match status" value="1"/>
</dbReference>
<proteinExistence type="predicted"/>
<gene>
    <name evidence="11" type="ORF">GCM10017083_33040</name>
</gene>
<evidence type="ECO:0000256" key="7">
    <source>
        <dbReference type="ARBA" id="ARBA00022989"/>
    </source>
</evidence>
<feature type="transmembrane region" description="Helical" evidence="9">
    <location>
        <begin position="87"/>
        <end position="105"/>
    </location>
</feature>
<evidence type="ECO:0000256" key="5">
    <source>
        <dbReference type="ARBA" id="ARBA00022741"/>
    </source>
</evidence>
<comment type="subcellular location">
    <subcellularLocation>
        <location evidence="1">Cell membrane</location>
        <topology evidence="1">Multi-pass membrane protein</topology>
    </subcellularLocation>
</comment>
<dbReference type="GO" id="GO:0015192">
    <property type="term" value="F:L-phenylalanine transmembrane transporter activity"/>
    <property type="evidence" value="ECO:0007669"/>
    <property type="project" value="TreeGrafter"/>
</dbReference>
<dbReference type="RefSeq" id="WP_189991576.1">
    <property type="nucleotide sequence ID" value="NZ_BMZS01000007.1"/>
</dbReference>
<dbReference type="GO" id="GO:0042941">
    <property type="term" value="P:D-alanine transmembrane transport"/>
    <property type="evidence" value="ECO:0007669"/>
    <property type="project" value="TreeGrafter"/>
</dbReference>
<accession>A0A919CQL2</accession>
<dbReference type="Pfam" id="PF12399">
    <property type="entry name" value="BCA_ABC_TP_C"/>
    <property type="match status" value="1"/>
</dbReference>
<dbReference type="Gene3D" id="3.40.50.300">
    <property type="entry name" value="P-loop containing nucleotide triphosphate hydrolases"/>
    <property type="match status" value="1"/>
</dbReference>
<dbReference type="GO" id="GO:0005886">
    <property type="term" value="C:plasma membrane"/>
    <property type="evidence" value="ECO:0007669"/>
    <property type="project" value="UniProtKB-SubCell"/>
</dbReference>
<evidence type="ECO:0000313" key="12">
    <source>
        <dbReference type="Proteomes" id="UP000630353"/>
    </source>
</evidence>
<feature type="transmembrane region" description="Helical" evidence="9">
    <location>
        <begin position="208"/>
        <end position="229"/>
    </location>
</feature>
<keyword evidence="12" id="KW-1185">Reference proteome</keyword>
<reference evidence="11" key="2">
    <citation type="submission" date="2020-09" db="EMBL/GenBank/DDBJ databases">
        <authorList>
            <person name="Sun Q."/>
            <person name="Kim S."/>
        </authorList>
    </citation>
    <scope>NUCLEOTIDE SEQUENCE</scope>
    <source>
        <strain evidence="11">KCTC 42651</strain>
    </source>
</reference>
<feature type="transmembrane region" description="Helical" evidence="9">
    <location>
        <begin position="62"/>
        <end position="81"/>
    </location>
</feature>
<feature type="domain" description="ABC transporter" evidence="10">
    <location>
        <begin position="330"/>
        <end position="554"/>
    </location>
</feature>
<dbReference type="EMBL" id="BMZS01000007">
    <property type="protein sequence ID" value="GHD54801.1"/>
    <property type="molecule type" value="Genomic_DNA"/>
</dbReference>
<evidence type="ECO:0000256" key="2">
    <source>
        <dbReference type="ARBA" id="ARBA00022448"/>
    </source>
</evidence>
<evidence type="ECO:0000256" key="6">
    <source>
        <dbReference type="ARBA" id="ARBA00022840"/>
    </source>
</evidence>
<dbReference type="InterPro" id="IPR043428">
    <property type="entry name" value="LivM-like"/>
</dbReference>
<reference evidence="11" key="1">
    <citation type="journal article" date="2014" name="Int. J. Syst. Evol. Microbiol.">
        <title>Complete genome sequence of Corynebacterium casei LMG S-19264T (=DSM 44701T), isolated from a smear-ripened cheese.</title>
        <authorList>
            <consortium name="US DOE Joint Genome Institute (JGI-PGF)"/>
            <person name="Walter F."/>
            <person name="Albersmeier A."/>
            <person name="Kalinowski J."/>
            <person name="Ruckert C."/>
        </authorList>
    </citation>
    <scope>NUCLEOTIDE SEQUENCE</scope>
    <source>
        <strain evidence="11">KCTC 42651</strain>
    </source>
</reference>
<feature type="transmembrane region" description="Helical" evidence="9">
    <location>
        <begin position="31"/>
        <end position="50"/>
    </location>
</feature>
<keyword evidence="4 9" id="KW-0812">Transmembrane</keyword>
<dbReference type="Pfam" id="PF02653">
    <property type="entry name" value="BPD_transp_2"/>
    <property type="match status" value="1"/>
</dbReference>
<evidence type="ECO:0000259" key="10">
    <source>
        <dbReference type="PROSITE" id="PS50893"/>
    </source>
</evidence>
<keyword evidence="5" id="KW-0547">Nucleotide-binding</keyword>
<keyword evidence="3" id="KW-1003">Cell membrane</keyword>
<protein>
    <submittedName>
        <fullName evidence="11">Metal-dependent hydrolase</fullName>
    </submittedName>
</protein>
<dbReference type="Pfam" id="PF00005">
    <property type="entry name" value="ABC_tran"/>
    <property type="match status" value="1"/>
</dbReference>
<dbReference type="InterPro" id="IPR032823">
    <property type="entry name" value="BCA_ABC_TP_C"/>
</dbReference>
<feature type="transmembrane region" description="Helical" evidence="9">
    <location>
        <begin position="241"/>
        <end position="268"/>
    </location>
</feature>
<organism evidence="11 12">
    <name type="scientific">Thalassobaculum fulvum</name>
    <dbReference type="NCBI Taxonomy" id="1633335"/>
    <lineage>
        <taxon>Bacteria</taxon>
        <taxon>Pseudomonadati</taxon>
        <taxon>Pseudomonadota</taxon>
        <taxon>Alphaproteobacteria</taxon>
        <taxon>Rhodospirillales</taxon>
        <taxon>Thalassobaculaceae</taxon>
        <taxon>Thalassobaculum</taxon>
    </lineage>
</organism>
<evidence type="ECO:0000256" key="1">
    <source>
        <dbReference type="ARBA" id="ARBA00004651"/>
    </source>
</evidence>
<dbReference type="GO" id="GO:0005524">
    <property type="term" value="F:ATP binding"/>
    <property type="evidence" value="ECO:0007669"/>
    <property type="project" value="UniProtKB-KW"/>
</dbReference>
<feature type="transmembrane region" description="Helical" evidence="9">
    <location>
        <begin position="9"/>
        <end position="25"/>
    </location>
</feature>
<dbReference type="GO" id="GO:1903805">
    <property type="term" value="P:L-valine import across plasma membrane"/>
    <property type="evidence" value="ECO:0007669"/>
    <property type="project" value="TreeGrafter"/>
</dbReference>
<dbReference type="InterPro" id="IPR051120">
    <property type="entry name" value="ABC_AA/LPS_Transport"/>
</dbReference>
<keyword evidence="8 9" id="KW-0472">Membrane</keyword>
<dbReference type="SMART" id="SM00382">
    <property type="entry name" value="AAA"/>
    <property type="match status" value="1"/>
</dbReference>
<dbReference type="InterPro" id="IPR003593">
    <property type="entry name" value="AAA+_ATPase"/>
</dbReference>
<dbReference type="PROSITE" id="PS50893">
    <property type="entry name" value="ABC_TRANSPORTER_2"/>
    <property type="match status" value="1"/>
</dbReference>